<gene>
    <name evidence="1" type="ORF">L3Q82_014079</name>
</gene>
<name>A0ACB8VW46_9TELE</name>
<comment type="caution">
    <text evidence="1">The sequence shown here is derived from an EMBL/GenBank/DDBJ whole genome shotgun (WGS) entry which is preliminary data.</text>
</comment>
<dbReference type="Proteomes" id="UP000831701">
    <property type="component" value="Chromosome 17"/>
</dbReference>
<sequence>MNSYTIIGKTRQTRFISPSKMHRCCLCVVVIAILIKSFPVLAACPQELSRFMEKTLTVGLTLFLTLCLDIPQAGGRKEEIKDIKGGRCSYTFIVPQQKLTGALCLNTQSATTNLSEVAELRTELRRQQEQLEKLQGQLEQEGSLAMEVRALRKESNSMNSRIAQLYAQLLHEVIHKKDQALEQRRVESLLLNATTQALQVSSNYRELEKKYGALTSMMSSQNQLIGRLEKQCQCKDSTQSSLVTTEAPKSQSNVHPNYSSEANEMTNDVQRDQSASLPQQEKTADSLPTTTASTPTDPPFISFPVTKTPGPWRDCQHVLESGETTSGIYLLRPQSANRLLQAWCEQSQAQGGWMVIQRRQDGSVNFFRTWEQYKQGFGNLDGEYWLGLEHLYWMTKQAQYKLRVALEDWQGRQVFAEYDSFYLEPESDWYRLRLGQYHGNAGDSLSWHNNKAFTTLDRDKDSYTGNCAHYQKGGWWYHMCAHSNLNGVWYRGGHYRSRYQDGVYWAEFHGGNIVSHQRAAKSTQIVTICLSIDAVRMCPTEDNPLLLDPPEIIGLYGETVLLNCSSETEDHDGMHWIIGGVARATEDEKSFVSTELKLLDWNVMAECRINRTAFECSKDLEITIYKNPEIHMFPISYAGTVVEGSPYELQCDINVAPVRNLTVRWYKGNQTIKTETFNSESKKAEEVSSNLTVHITREESGVEFRCEAQLVLGPYRKEPPVISEAISVFVQYAPEFKNEIDINVTMNEGNNVTLNCEAEGNPPPNFSWTRDGLNILETSSELIITPVNDHSVYNCTATNDLGSTSMQIHVYMIKAATKPVPTAMNSPAALEPRGCPLLVTPAKIVVRFGDPASANCSTSATDVLKMGWEATVGGSAFDDASFVLWSVEKLKDWTIKPECFITLEDFQCTKFVDVTLYKTPDTVSVTALNHDGPMIEGTEFQLNCEIVNVAPVQILTVKWYRGTENVSMRKFSGTSSLPVNQSVIFSDTAKRDYNKALFRCEAELHLGPDGPEDPPIVISSPYLAEVLYAPEFKNETDTVDVTVNEGNNVTLNCEAEGNPPPNFSWTRDGLNILETSSELIITPVNDHSVYNCTATNDLGSTTMQIHVYMIKAAPTPIPTAMNSPAALEPRGCPLLVTPAKIVVRFGDPASANCSTSATDVLKMGWEATVGGSAFDDASFVLWSVEKLKDWTIKPECFITLEDFQCTKFVDVTLYKTPDTVSVTALNHDGPMMEGTEFQLNCEIVNVAPVQNLTVKWYRGDENVSTRTFSGTSSLPVNQSVIFSDTAKRDYNKALFRCEAELHLGPDGSEDPPTVISSPYIAEVLYKPLIQDCGGNHAHKEYSFIMDMLPCKVDGNPPPSVQWYYEGKPISATKTLTRDQSGNYTAEVVNDVGKSSISVNITIEYGPSFSCDDHFDVKEGGELQPKCEPEGIPSPSITWFKDGKKITPPQHWEKRDSGEYLLEAKNQHGAENLTLSINVLYAPVIRQGKNEKKMVTVGENVTFQCSAEGNPPPSINWNYTSAGNVQVTAGGRQKNISIRGATSTNVGVYNCVATNNVGSVTRSVTLVLKGIITDCAANVYKNTSELPPSYWLLIILIIIIIIIIIISIIYCKSRKKHGQYSFVKAKDTTDIPMTNRLASAAEGRGAGARTGLVTSGLLFYLAGPPSELLLLLLLVVDNFGEVLCIRESRAAWSDEPTMDWGTELWDQYDIIEKHTQSGLELVEKYVKFVKERTEIEQNYAKQLRNLSKKYNLKRSNKDEPECRLSSYQSFLDILNEMNDYAGQRELIAENMMMSICIDLTKYLQELKQERKTYLIEAKKAQQSLESTYKQLDSSKKRFEREWREAERAAQYAEKTDQDINATKADVEKAKQQAHMRAHVAEECKNDYAAQLQKYNKEQNQFYFNDMPLIFNKLQDLDERRVRKLAQGYVLFSDTEKHVMPIIGKCLEGITKAGTNVNEKNDSLVVIEQNKSGFERPGDVEFEDYSQGINRASSDSSLGTPKGPMDLLGKNKSKNFWLFSKRSKPTVTEDFAHLPPEQRRKRLQQKLEEICKELQKEVDQSEALGKMKDVYEKNPQMGDPASLASQISQTSQNIERLRGEINKYETWLAEAGGRGDTLRYKTHTFNNNGAHDVNSPDGAHSDESTPDPSQAIYAEFDDDFEDEELTAPIGKCTAMYNFPGASEGTISMQEGEVLAVVEEDKGDGWTRVRRNNGDEGYIPTSYVTISLNK</sequence>
<reference evidence="1" key="1">
    <citation type="submission" date="2022-04" db="EMBL/GenBank/DDBJ databases">
        <title>Jade perch genome.</title>
        <authorList>
            <person name="Chao B."/>
        </authorList>
    </citation>
    <scope>NUCLEOTIDE SEQUENCE</scope>
    <source>
        <strain evidence="1">CB-2022</strain>
    </source>
</reference>
<keyword evidence="2" id="KW-1185">Reference proteome</keyword>
<evidence type="ECO:0000313" key="1">
    <source>
        <dbReference type="EMBL" id="KAI3359685.1"/>
    </source>
</evidence>
<evidence type="ECO:0000313" key="2">
    <source>
        <dbReference type="Proteomes" id="UP000831701"/>
    </source>
</evidence>
<proteinExistence type="predicted"/>
<accession>A0ACB8VW46</accession>
<organism evidence="1 2">
    <name type="scientific">Scortum barcoo</name>
    <name type="common">barcoo grunter</name>
    <dbReference type="NCBI Taxonomy" id="214431"/>
    <lineage>
        <taxon>Eukaryota</taxon>
        <taxon>Metazoa</taxon>
        <taxon>Chordata</taxon>
        <taxon>Craniata</taxon>
        <taxon>Vertebrata</taxon>
        <taxon>Euteleostomi</taxon>
        <taxon>Actinopterygii</taxon>
        <taxon>Neopterygii</taxon>
        <taxon>Teleostei</taxon>
        <taxon>Neoteleostei</taxon>
        <taxon>Acanthomorphata</taxon>
        <taxon>Eupercaria</taxon>
        <taxon>Centrarchiformes</taxon>
        <taxon>Terapontoidei</taxon>
        <taxon>Terapontidae</taxon>
        <taxon>Scortum</taxon>
    </lineage>
</organism>
<dbReference type="EMBL" id="CM041547">
    <property type="protein sequence ID" value="KAI3359685.1"/>
    <property type="molecule type" value="Genomic_DNA"/>
</dbReference>
<protein>
    <submittedName>
        <fullName evidence="1">Uncharacterized protein</fullName>
    </submittedName>
</protein>